<dbReference type="GO" id="GO:0016020">
    <property type="term" value="C:membrane"/>
    <property type="evidence" value="ECO:0007669"/>
    <property type="project" value="InterPro"/>
</dbReference>
<sequence>MQEKFLDVFLFYNELDLLKARLEYLGPTVDHFIISEANIDFSGAPKEFILSKAVISTLPYSEKIIYHREEIHLDSFEWRFKKLKYRNRKNKFLWKIQDAQRNSTLKALRPFSPDDIILFGDLDEFPSRFALDEGPRLILNIEKKNTLFNAYSCDQIFFYYNIHNASPKEKFYGSVFTNLKSFRKYLPHKYRSDKNELAHIANGGWHFSYFMTEEKILAKVHAISEVENLSQYKALSKKSIQEKISAGVDLYDRNIELCDQEKLKLPEAILQVLNKYLPYCT</sequence>
<dbReference type="GO" id="GO:0006044">
    <property type="term" value="P:N-acetylglucosamine metabolic process"/>
    <property type="evidence" value="ECO:0007669"/>
    <property type="project" value="TreeGrafter"/>
</dbReference>
<organism evidence="1 2">
    <name type="scientific">Polynucleobacter paneuropaeus</name>
    <dbReference type="NCBI Taxonomy" id="2527775"/>
    <lineage>
        <taxon>Bacteria</taxon>
        <taxon>Pseudomonadati</taxon>
        <taxon>Pseudomonadota</taxon>
        <taxon>Betaproteobacteria</taxon>
        <taxon>Burkholderiales</taxon>
        <taxon>Burkholderiaceae</taxon>
        <taxon>Polynucleobacter</taxon>
    </lineage>
</organism>
<dbReference type="PANTHER" id="PTHR12224">
    <property type="entry name" value="BETA-1,4-MANNOSYL-GLYCOPROTEIN BETA-1,4-N-ACETYLGLUCOSAMINYL-TRANSFERASE"/>
    <property type="match status" value="1"/>
</dbReference>
<evidence type="ECO:0000313" key="2">
    <source>
        <dbReference type="Proteomes" id="UP000248592"/>
    </source>
</evidence>
<evidence type="ECO:0000313" key="1">
    <source>
        <dbReference type="EMBL" id="AWW49135.1"/>
    </source>
</evidence>
<dbReference type="Pfam" id="PF04724">
    <property type="entry name" value="Glyco_transf_17"/>
    <property type="match status" value="1"/>
</dbReference>
<protein>
    <recommendedName>
        <fullName evidence="3">Glycosyl transferase</fullName>
    </recommendedName>
</protein>
<dbReference type="RefSeq" id="WP_112294262.1">
    <property type="nucleotide sequence ID" value="NZ_CBCSBS010000002.1"/>
</dbReference>
<gene>
    <name evidence="1" type="ORF">Pas1_01340</name>
</gene>
<dbReference type="EMBL" id="CP030085">
    <property type="protein sequence ID" value="AWW49135.1"/>
    <property type="molecule type" value="Genomic_DNA"/>
</dbReference>
<dbReference type="PANTHER" id="PTHR12224:SF0">
    <property type="entry name" value="BETA-1,4-MANNOSYL-GLYCOPROTEIN 4-BETA-N-ACETYLGLUCOSAMINYLTRANSFERASE"/>
    <property type="match status" value="1"/>
</dbReference>
<reference evidence="2" key="1">
    <citation type="submission" date="2018-06" db="EMBL/GenBank/DDBJ databases">
        <title>Description of a new Polynucleobacter species.</title>
        <authorList>
            <person name="Hahn M.W."/>
        </authorList>
    </citation>
    <scope>NUCLEOTIDE SEQUENCE [LARGE SCALE GENOMIC DNA]</scope>
    <source>
        <strain evidence="2">MG-25-Pas1-D2</strain>
    </source>
</reference>
<dbReference type="AlphaFoldDB" id="A0A2Z4JQI7"/>
<accession>A0A2Z4JQI7</accession>
<proteinExistence type="predicted"/>
<evidence type="ECO:0008006" key="3">
    <source>
        <dbReference type="Google" id="ProtNLM"/>
    </source>
</evidence>
<dbReference type="Proteomes" id="UP000248592">
    <property type="component" value="Chromosome"/>
</dbReference>
<dbReference type="InterPro" id="IPR006813">
    <property type="entry name" value="Glyco_trans_17"/>
</dbReference>
<dbReference type="GO" id="GO:0003830">
    <property type="term" value="F:beta-1,4-mannosylglycoprotein 4-beta-N-acetylglucosaminyltransferase activity"/>
    <property type="evidence" value="ECO:0007669"/>
    <property type="project" value="InterPro"/>
</dbReference>
<name>A0A2Z4JQI7_9BURK</name>